<keyword evidence="4" id="KW-1185">Reference proteome</keyword>
<reference evidence="3 4" key="1">
    <citation type="journal article" date="2019" name="Nat. Ecol. Evol.">
        <title>Megaphylogeny resolves global patterns of mushroom evolution.</title>
        <authorList>
            <person name="Varga T."/>
            <person name="Krizsan K."/>
            <person name="Foldi C."/>
            <person name="Dima B."/>
            <person name="Sanchez-Garcia M."/>
            <person name="Sanchez-Ramirez S."/>
            <person name="Szollosi G.J."/>
            <person name="Szarkandi J.G."/>
            <person name="Papp V."/>
            <person name="Albert L."/>
            <person name="Andreopoulos W."/>
            <person name="Angelini C."/>
            <person name="Antonin V."/>
            <person name="Barry K.W."/>
            <person name="Bougher N.L."/>
            <person name="Buchanan P."/>
            <person name="Buyck B."/>
            <person name="Bense V."/>
            <person name="Catcheside P."/>
            <person name="Chovatia M."/>
            <person name="Cooper J."/>
            <person name="Damon W."/>
            <person name="Desjardin D."/>
            <person name="Finy P."/>
            <person name="Geml J."/>
            <person name="Haridas S."/>
            <person name="Hughes K."/>
            <person name="Justo A."/>
            <person name="Karasinski D."/>
            <person name="Kautmanova I."/>
            <person name="Kiss B."/>
            <person name="Kocsube S."/>
            <person name="Kotiranta H."/>
            <person name="LaButti K.M."/>
            <person name="Lechner B.E."/>
            <person name="Liimatainen K."/>
            <person name="Lipzen A."/>
            <person name="Lukacs Z."/>
            <person name="Mihaltcheva S."/>
            <person name="Morgado L.N."/>
            <person name="Niskanen T."/>
            <person name="Noordeloos M.E."/>
            <person name="Ohm R.A."/>
            <person name="Ortiz-Santana B."/>
            <person name="Ovrebo C."/>
            <person name="Racz N."/>
            <person name="Riley R."/>
            <person name="Savchenko A."/>
            <person name="Shiryaev A."/>
            <person name="Soop K."/>
            <person name="Spirin V."/>
            <person name="Szebenyi C."/>
            <person name="Tomsovsky M."/>
            <person name="Tulloss R.E."/>
            <person name="Uehling J."/>
            <person name="Grigoriev I.V."/>
            <person name="Vagvolgyi C."/>
            <person name="Papp T."/>
            <person name="Martin F.M."/>
            <person name="Miettinen O."/>
            <person name="Hibbett D.S."/>
            <person name="Nagy L.G."/>
        </authorList>
    </citation>
    <scope>NUCLEOTIDE SEQUENCE [LARGE SCALE GENOMIC DNA]</scope>
    <source>
        <strain evidence="3 4">CBS 309.79</strain>
    </source>
</reference>
<feature type="chain" id="PRO_5023090476" evidence="2">
    <location>
        <begin position="19"/>
        <end position="667"/>
    </location>
</feature>
<proteinExistence type="predicted"/>
<organism evidence="3 4">
    <name type="scientific">Pterulicium gracile</name>
    <dbReference type="NCBI Taxonomy" id="1884261"/>
    <lineage>
        <taxon>Eukaryota</taxon>
        <taxon>Fungi</taxon>
        <taxon>Dikarya</taxon>
        <taxon>Basidiomycota</taxon>
        <taxon>Agaricomycotina</taxon>
        <taxon>Agaricomycetes</taxon>
        <taxon>Agaricomycetidae</taxon>
        <taxon>Agaricales</taxon>
        <taxon>Pleurotineae</taxon>
        <taxon>Pterulaceae</taxon>
        <taxon>Pterulicium</taxon>
    </lineage>
</organism>
<feature type="region of interest" description="Disordered" evidence="1">
    <location>
        <begin position="309"/>
        <end position="329"/>
    </location>
</feature>
<feature type="region of interest" description="Disordered" evidence="1">
    <location>
        <begin position="115"/>
        <end position="173"/>
    </location>
</feature>
<feature type="compositionally biased region" description="Low complexity" evidence="1">
    <location>
        <begin position="539"/>
        <end position="557"/>
    </location>
</feature>
<feature type="compositionally biased region" description="Low complexity" evidence="1">
    <location>
        <begin position="158"/>
        <end position="168"/>
    </location>
</feature>
<evidence type="ECO:0000313" key="4">
    <source>
        <dbReference type="Proteomes" id="UP000305067"/>
    </source>
</evidence>
<feature type="compositionally biased region" description="Polar residues" evidence="1">
    <location>
        <begin position="309"/>
        <end position="319"/>
    </location>
</feature>
<accession>A0A5C3QIX9</accession>
<gene>
    <name evidence="3" type="ORF">BDV98DRAFT_566491</name>
</gene>
<evidence type="ECO:0000256" key="1">
    <source>
        <dbReference type="SAM" id="MobiDB-lite"/>
    </source>
</evidence>
<feature type="signal peptide" evidence="2">
    <location>
        <begin position="1"/>
        <end position="18"/>
    </location>
</feature>
<evidence type="ECO:0000256" key="2">
    <source>
        <dbReference type="SAM" id="SignalP"/>
    </source>
</evidence>
<evidence type="ECO:0000313" key="3">
    <source>
        <dbReference type="EMBL" id="TFL01985.1"/>
    </source>
</evidence>
<keyword evidence="2" id="KW-0732">Signal</keyword>
<protein>
    <submittedName>
        <fullName evidence="3">Uncharacterized protein</fullName>
    </submittedName>
</protein>
<dbReference type="Proteomes" id="UP000305067">
    <property type="component" value="Unassembled WGS sequence"/>
</dbReference>
<sequence>MFAALLQLLAVFHHWVLSLFVTPQPDLERGSTTPTQAIGYTELKYPRVEPLEDANIFQIDSRAPSPAPPASAQAYAPMPLASPSASPLLSSTMAQEDQDDLENLAAVRLRLQAKQASNSPTCHLDSPSRFRTARPSSRVLPSQDPHRWSDTQASSIMSGRQSLSSQTSSRKDDGAALTVALQKLADRVSAFEKVHHSGIGQRESEALFSEMGSSKSSGCLLRKAPASNTLRHRRGHSQPNDSDMQNWLFDTSSKHAQAMKVDAITAVATQATFGAIITVPATPTAACRTVTLNQVHSNNSLNASWISASASQDPVTPQASPRRKWDVDTSRSLRKPLPLRNGCTEAFRFPAIASAAQISPCASLSTCSDSASLRPLMSFSMRASWCNEMKAFKSPRAGQRTTVVSGQYSVSLLASSPSENSCFGEVHDQDVADGRLSTPTKVQTQACHSEAIFEQPSFAVQQGSGSPEYQRLFHGDIPSYSSLPAFRRVAKTKEIRRSLQFWPNSQSTTALQPQQLFRSTQPLPSIPETIAPPTPGLCDSSDGSSDSLDSAPFTTTTPPTPPGISAPLLTPSPSGVAISVSSSVYTIIAKSPSSFLSDGELPVSFSYSKFIAEVDQRNRELRFGSVSSWDNRVGKEERDIQGVKAIVSVAGEKPDEWADVFSLAGYA</sequence>
<dbReference type="EMBL" id="ML178823">
    <property type="protein sequence ID" value="TFL01985.1"/>
    <property type="molecule type" value="Genomic_DNA"/>
</dbReference>
<dbReference type="AlphaFoldDB" id="A0A5C3QIX9"/>
<name>A0A5C3QIX9_9AGAR</name>
<feature type="region of interest" description="Disordered" evidence="1">
    <location>
        <begin position="522"/>
        <end position="565"/>
    </location>
</feature>